<keyword evidence="2" id="KW-0964">Secreted</keyword>
<dbReference type="InterPro" id="IPR041033">
    <property type="entry name" value="SpaA_PFL_dom_1"/>
</dbReference>
<dbReference type="Pfam" id="PF20623">
    <property type="entry name" value="Sgo0707_N2"/>
    <property type="match status" value="1"/>
</dbReference>
<evidence type="ECO:0000259" key="8">
    <source>
        <dbReference type="Pfam" id="PF20623"/>
    </source>
</evidence>
<keyword evidence="10" id="KW-1185">Reference proteome</keyword>
<dbReference type="Pfam" id="PF17802">
    <property type="entry name" value="SpaA"/>
    <property type="match status" value="2"/>
</dbReference>
<dbReference type="InterPro" id="IPR048052">
    <property type="entry name" value="FM1-like"/>
</dbReference>
<feature type="domain" description="Gram-positive pilin subunit D1 N-terminal" evidence="6">
    <location>
        <begin position="52"/>
        <end position="192"/>
    </location>
</feature>
<dbReference type="NCBIfam" id="NF033902">
    <property type="entry name" value="iso_D2_wall_anc"/>
    <property type="match status" value="2"/>
</dbReference>
<feature type="domain" description="Sgo0707-like N2" evidence="8">
    <location>
        <begin position="340"/>
        <end position="415"/>
    </location>
</feature>
<comment type="caution">
    <text evidence="9">The sequence shown here is derived from an EMBL/GenBank/DDBJ whole genome shotgun (WGS) entry which is preliminary data.</text>
</comment>
<proteinExistence type="inferred from homology"/>
<feature type="domain" description="SpaA-like prealbumin fold" evidence="7">
    <location>
        <begin position="197"/>
        <end position="281"/>
    </location>
</feature>
<evidence type="ECO:0000256" key="5">
    <source>
        <dbReference type="SAM" id="SignalP"/>
    </source>
</evidence>
<gene>
    <name evidence="9" type="ORF">E2N93_06705</name>
</gene>
<dbReference type="PANTHER" id="PTHR36108">
    <property type="entry name" value="COLOSSIN-B-RELATED"/>
    <property type="match status" value="1"/>
</dbReference>
<dbReference type="Proteomes" id="UP001056693">
    <property type="component" value="Unassembled WGS sequence"/>
</dbReference>
<evidence type="ECO:0000313" key="9">
    <source>
        <dbReference type="EMBL" id="MCL3787696.1"/>
    </source>
</evidence>
<comment type="similarity">
    <text evidence="1">Belongs to the serine-aspartate repeat-containing protein (SDr) family.</text>
</comment>
<dbReference type="Gene3D" id="2.60.40.740">
    <property type="match status" value="1"/>
</dbReference>
<feature type="signal peptide" evidence="5">
    <location>
        <begin position="1"/>
        <end position="26"/>
    </location>
</feature>
<feature type="domain" description="SpaA-like prealbumin fold" evidence="7">
    <location>
        <begin position="451"/>
        <end position="550"/>
    </location>
</feature>
<dbReference type="EMBL" id="SNUZ01000009">
    <property type="protein sequence ID" value="MCL3787696.1"/>
    <property type="molecule type" value="Genomic_DNA"/>
</dbReference>
<sequence length="602" mass="65453">MNKANTKRILAAIMSAAILASVTAAAIPSASAVSSTQAQEQQTSPYLIDYSKTASLTLYKYEMSDVSKATEGSNGEQTDKIPEGATPLADVTFTVTKVAELKDCIDNGKLTIPSLEEAEKAAPTSTEIYTATTDTTGVAKLENLPLGIYYVQETKSPSQVVKKIAPFVLTLPLTNSDGTKWLYDVYSYPKNQTSYGSAILQKVDSVDNKTIDGAKFDLQYSVDNTNFTTFMPDIVTGSNGTATIDNLPSQCYYRFVETEAPDEKYIVDSTKYYEFYIDAAGNMVRDDSVVADSTVKVENDYPLIHKYILDGEKGTKGVDNTANIGDTVYWEINTSIPYEIGDMTTYTITDTMSKGLKYTGAELYLDNKTKLTEGTDYTVSEDGLNVSFAIDTKKLTSYSEVELYFNTELTSEAELAVDIPNTSKLTYTNNIGTESTYEVTSETPTVHTGGYSFYKVDESRKGLQGAAFALYCTKEDFESGAAPLATQQSDENGVVTFSGLAYGSFSKTEDEKAQGGVENGETTYWLVETQAPAGYALHAEPIEIKVNKTTHIASNNVEIVNSLIPDMPKTGAVQSALWLLGIIIALAGGAMFILTTRNKTKE</sequence>
<dbReference type="RefSeq" id="WP_249376707.1">
    <property type="nucleotide sequence ID" value="NZ_SNUZ01000009.1"/>
</dbReference>
<protein>
    <submittedName>
        <fullName evidence="9">Isopeptide-forming domain-containing fimbrial protein</fullName>
    </submittedName>
</protein>
<accession>A0ABT0NHF8</accession>
<evidence type="ECO:0000256" key="3">
    <source>
        <dbReference type="ARBA" id="ARBA00022729"/>
    </source>
</evidence>
<reference evidence="9 10" key="1">
    <citation type="submission" date="2019-03" db="EMBL/GenBank/DDBJ databases">
        <authorList>
            <person name="Molinero N."/>
            <person name="Sanchez B."/>
            <person name="Walker A."/>
            <person name="Duncan S."/>
            <person name="Delgado S."/>
            <person name="Margolles A."/>
        </authorList>
    </citation>
    <scope>NUCLEOTIDE SEQUENCE [LARGE SCALE GENOMIC DNA]</scope>
    <source>
        <strain evidence="9 10">IPLA60002</strain>
    </source>
</reference>
<dbReference type="InterPro" id="IPR013783">
    <property type="entry name" value="Ig-like_fold"/>
</dbReference>
<organism evidence="9 10">
    <name type="scientific">Ruminococcus bromii</name>
    <dbReference type="NCBI Taxonomy" id="40518"/>
    <lineage>
        <taxon>Bacteria</taxon>
        <taxon>Bacillati</taxon>
        <taxon>Bacillota</taxon>
        <taxon>Clostridia</taxon>
        <taxon>Eubacteriales</taxon>
        <taxon>Oscillospiraceae</taxon>
        <taxon>Ruminococcus</taxon>
    </lineage>
</organism>
<feature type="chain" id="PRO_5045798477" evidence="5">
    <location>
        <begin position="27"/>
        <end position="602"/>
    </location>
</feature>
<keyword evidence="4" id="KW-0472">Membrane</keyword>
<evidence type="ECO:0000259" key="6">
    <source>
        <dbReference type="Pfam" id="PF16555"/>
    </source>
</evidence>
<dbReference type="InterPro" id="IPR026466">
    <property type="entry name" value="Fim_isopep_form_D2_dom"/>
</dbReference>
<dbReference type="InterPro" id="IPR032364">
    <property type="entry name" value="GramPos_pilinD1_N"/>
</dbReference>
<feature type="transmembrane region" description="Helical" evidence="4">
    <location>
        <begin position="576"/>
        <end position="594"/>
    </location>
</feature>
<keyword evidence="3 5" id="KW-0732">Signal</keyword>
<evidence type="ECO:0000256" key="1">
    <source>
        <dbReference type="ARBA" id="ARBA00007257"/>
    </source>
</evidence>
<keyword evidence="4" id="KW-1133">Transmembrane helix</keyword>
<keyword evidence="4" id="KW-0812">Transmembrane</keyword>
<dbReference type="Pfam" id="PF16555">
    <property type="entry name" value="GramPos_pilinD1"/>
    <property type="match status" value="1"/>
</dbReference>
<dbReference type="InterPro" id="IPR046473">
    <property type="entry name" value="Sgo0707-like_N2"/>
</dbReference>
<dbReference type="PANTHER" id="PTHR36108:SF13">
    <property type="entry name" value="COLOSSIN-B-RELATED"/>
    <property type="match status" value="1"/>
</dbReference>
<evidence type="ECO:0000256" key="2">
    <source>
        <dbReference type="ARBA" id="ARBA00022525"/>
    </source>
</evidence>
<dbReference type="NCBIfam" id="TIGR04226">
    <property type="entry name" value="RrgB_K2N_iso_D2"/>
    <property type="match status" value="1"/>
</dbReference>
<evidence type="ECO:0000259" key="7">
    <source>
        <dbReference type="Pfam" id="PF17802"/>
    </source>
</evidence>
<evidence type="ECO:0000313" key="10">
    <source>
        <dbReference type="Proteomes" id="UP001056693"/>
    </source>
</evidence>
<dbReference type="Gene3D" id="2.60.40.10">
    <property type="entry name" value="Immunoglobulins"/>
    <property type="match status" value="3"/>
</dbReference>
<evidence type="ECO:0000256" key="4">
    <source>
        <dbReference type="SAM" id="Phobius"/>
    </source>
</evidence>
<name>A0ABT0NHF8_9FIRM</name>